<reference evidence="1 2" key="1">
    <citation type="submission" date="2018-08" db="EMBL/GenBank/DDBJ databases">
        <title>Vibrio harveyi strains pathogenic to white snook Centropomus viridis Lockington (1877) and potential probiotic bacteria.</title>
        <authorList>
            <person name="Soto-Rodriguez S."/>
            <person name="Gomez-Gil B."/>
            <person name="Lozano-Olvera R."/>
        </authorList>
    </citation>
    <scope>NUCLEOTIDE SEQUENCE [LARGE SCALE GENOMIC DNA]</scope>
    <source>
        <strain evidence="1 2">CAIM 1508</strain>
    </source>
</reference>
<dbReference type="RefSeq" id="WP_114091687.1">
    <property type="nucleotide sequence ID" value="NZ_QOUW02000007.1"/>
</dbReference>
<gene>
    <name evidence="1" type="ORF">DS957_003890</name>
</gene>
<protein>
    <submittedName>
        <fullName evidence="1">Uncharacterized protein</fullName>
    </submittedName>
</protein>
<name>A0A8B3DK95_VIBHA</name>
<dbReference type="EMBL" id="QOUW02000007">
    <property type="protein sequence ID" value="RIW17917.1"/>
    <property type="molecule type" value="Genomic_DNA"/>
</dbReference>
<comment type="caution">
    <text evidence="1">The sequence shown here is derived from an EMBL/GenBank/DDBJ whole genome shotgun (WGS) entry which is preliminary data.</text>
</comment>
<organism evidence="1 2">
    <name type="scientific">Vibrio harveyi</name>
    <name type="common">Beneckea harveyi</name>
    <dbReference type="NCBI Taxonomy" id="669"/>
    <lineage>
        <taxon>Bacteria</taxon>
        <taxon>Pseudomonadati</taxon>
        <taxon>Pseudomonadota</taxon>
        <taxon>Gammaproteobacteria</taxon>
        <taxon>Vibrionales</taxon>
        <taxon>Vibrionaceae</taxon>
        <taxon>Vibrio</taxon>
    </lineage>
</organism>
<proteinExistence type="predicted"/>
<sequence>MGKVFATTVKTDGEKIALLEWRTLKAYSQEHSWVDHSFYQLSWKDKDGSYEDDFNGESFVLAVAEARSNATTETITKALSSWLIYAAANKEEHRTWYEINDNSLIELLEHPLIVAWDEEQSQYSVQQELNRQAREVKKQNAQNRKRELKEFPLVDKKKLVDYLNGKIDHHKILEPKAASCRDYDDAMKHDHYREAFELVLNMVESGSVNADQ</sequence>
<evidence type="ECO:0000313" key="1">
    <source>
        <dbReference type="EMBL" id="RIW17917.1"/>
    </source>
</evidence>
<dbReference type="AlphaFoldDB" id="A0A8B3DK95"/>
<accession>A0A8B3DK95</accession>
<dbReference type="Proteomes" id="UP000253437">
    <property type="component" value="Unassembled WGS sequence"/>
</dbReference>
<evidence type="ECO:0000313" key="2">
    <source>
        <dbReference type="Proteomes" id="UP000253437"/>
    </source>
</evidence>